<evidence type="ECO:0000256" key="3">
    <source>
        <dbReference type="PIRSR" id="PIRSR617939-2"/>
    </source>
</evidence>
<dbReference type="STRING" id="1330534.L323_18515"/>
<proteinExistence type="predicted"/>
<evidence type="ECO:0000256" key="2">
    <source>
        <dbReference type="PIRSR" id="PIRSR617939-1"/>
    </source>
</evidence>
<dbReference type="AlphaFoldDB" id="U4QY33"/>
<dbReference type="GO" id="GO:0003839">
    <property type="term" value="F:gamma-glutamylcyclotransferase activity"/>
    <property type="evidence" value="ECO:0007669"/>
    <property type="project" value="InterPro"/>
</dbReference>
<dbReference type="PANTHER" id="PTHR12935:SF0">
    <property type="entry name" value="GAMMA-GLUTAMYLCYCLOTRANSFERASE"/>
    <property type="match status" value="1"/>
</dbReference>
<dbReference type="InterPro" id="IPR017939">
    <property type="entry name" value="G-Glutamylcylcotransferase"/>
</dbReference>
<sequence length="162" mass="18914">MKKTTKIYGAYGSNMNIEQMRRRCPNARVIGTGKLLNYRLTFRGINTGVANIEKMQGRTVPIVLWEITPDCEKALDIYEGYPRLYVKKEVEVETKDGNIQAMVYVMAKQYEELPAQPSSYYLDVIWKGYRDNKILLRTLREAIAENNREVTELENSRFTFTR</sequence>
<dbReference type="Proteomes" id="UP000016860">
    <property type="component" value="Unassembled WGS sequence"/>
</dbReference>
<dbReference type="GO" id="GO:0016740">
    <property type="term" value="F:transferase activity"/>
    <property type="evidence" value="ECO:0007669"/>
    <property type="project" value="UniProtKB-KW"/>
</dbReference>
<dbReference type="InterPro" id="IPR036568">
    <property type="entry name" value="GGCT-like_sf"/>
</dbReference>
<name>U4QY33_9FIRM</name>
<dbReference type="PATRIC" id="fig|1330534.3.peg.3674"/>
<dbReference type="CDD" id="cd06661">
    <property type="entry name" value="GGCT_like"/>
    <property type="match status" value="1"/>
</dbReference>
<feature type="active site" description="Proton acceptor" evidence="2">
    <location>
        <position position="79"/>
    </location>
</feature>
<dbReference type="SUPFAM" id="SSF110857">
    <property type="entry name" value="Gamma-glutamyl cyclotransferase-like"/>
    <property type="match status" value="1"/>
</dbReference>
<keyword evidence="5" id="KW-0808">Transferase</keyword>
<feature type="domain" description="Gamma-glutamylcyclotransferase AIG2-like" evidence="4">
    <location>
        <begin position="10"/>
        <end position="120"/>
    </location>
</feature>
<organism evidence="5 6">
    <name type="scientific">Ruminiclostridium papyrosolvens C7</name>
    <dbReference type="NCBI Taxonomy" id="1330534"/>
    <lineage>
        <taxon>Bacteria</taxon>
        <taxon>Bacillati</taxon>
        <taxon>Bacillota</taxon>
        <taxon>Clostridia</taxon>
        <taxon>Eubacteriales</taxon>
        <taxon>Oscillospiraceae</taxon>
        <taxon>Ruminiclostridium</taxon>
    </lineage>
</organism>
<dbReference type="PANTHER" id="PTHR12935">
    <property type="entry name" value="GAMMA-GLUTAMYLCYCLOTRANSFERASE"/>
    <property type="match status" value="1"/>
</dbReference>
<gene>
    <name evidence="5" type="ORF">L323_18515</name>
</gene>
<protein>
    <submittedName>
        <fullName evidence="5">Gamma-glutamyl cyclotransferase</fullName>
    </submittedName>
</protein>
<evidence type="ECO:0000313" key="6">
    <source>
        <dbReference type="Proteomes" id="UP000016860"/>
    </source>
</evidence>
<dbReference type="InterPro" id="IPR009288">
    <property type="entry name" value="AIG2-like_dom"/>
</dbReference>
<dbReference type="RefSeq" id="WP_020817075.1">
    <property type="nucleotide sequence ID" value="NZ_ATAY01000094.1"/>
</dbReference>
<evidence type="ECO:0000259" key="4">
    <source>
        <dbReference type="Pfam" id="PF06094"/>
    </source>
</evidence>
<feature type="binding site" evidence="3">
    <location>
        <begin position="8"/>
        <end position="13"/>
    </location>
    <ligand>
        <name>substrate</name>
    </ligand>
</feature>
<dbReference type="EMBL" id="ATAY01000094">
    <property type="protein sequence ID" value="EPR07989.1"/>
    <property type="molecule type" value="Genomic_DNA"/>
</dbReference>
<dbReference type="Pfam" id="PF06094">
    <property type="entry name" value="GGACT"/>
    <property type="match status" value="1"/>
</dbReference>
<dbReference type="Gene3D" id="3.10.490.10">
    <property type="entry name" value="Gamma-glutamyl cyclotransferase-like"/>
    <property type="match status" value="1"/>
</dbReference>
<comment type="caution">
    <text evidence="5">The sequence shown here is derived from an EMBL/GenBank/DDBJ whole genome shotgun (WGS) entry which is preliminary data.</text>
</comment>
<keyword evidence="1" id="KW-0456">Lyase</keyword>
<dbReference type="InterPro" id="IPR013024">
    <property type="entry name" value="GGCT-like"/>
</dbReference>
<evidence type="ECO:0000256" key="1">
    <source>
        <dbReference type="ARBA" id="ARBA00023239"/>
    </source>
</evidence>
<evidence type="ECO:0000313" key="5">
    <source>
        <dbReference type="EMBL" id="EPR07989.1"/>
    </source>
</evidence>
<accession>U4QY33</accession>
<dbReference type="OrthoDB" id="158990at2"/>
<feature type="binding site" evidence="3">
    <location>
        <position position="121"/>
    </location>
    <ligand>
        <name>substrate</name>
    </ligand>
</feature>
<reference evidence="5 6" key="1">
    <citation type="journal article" date="2013" name="Genome Announc.">
        <title>Draft Genome Sequence of the Cellulolytic Bacterium Clostridium papyrosolvens C7 (ATCC 700395).</title>
        <authorList>
            <person name="Zepeda V."/>
            <person name="Dassa B."/>
            <person name="Borovok I."/>
            <person name="Lamed R."/>
            <person name="Bayer E.A."/>
            <person name="Cate J.H."/>
        </authorList>
    </citation>
    <scope>NUCLEOTIDE SEQUENCE [LARGE SCALE GENOMIC DNA]</scope>
    <source>
        <strain evidence="5 6">C7</strain>
    </source>
</reference>